<proteinExistence type="predicted"/>
<reference evidence="1" key="1">
    <citation type="submission" date="2022-04" db="EMBL/GenBank/DDBJ databases">
        <title>Genome of the entomopathogenic fungus Entomophthora muscae.</title>
        <authorList>
            <person name="Elya C."/>
            <person name="Lovett B.R."/>
            <person name="Lee E."/>
            <person name="Macias A.M."/>
            <person name="Hajek A.E."/>
            <person name="De Bivort B.L."/>
            <person name="Kasson M.T."/>
            <person name="De Fine Licht H.H."/>
            <person name="Stajich J.E."/>
        </authorList>
    </citation>
    <scope>NUCLEOTIDE SEQUENCE</scope>
    <source>
        <strain evidence="1">Berkeley</strain>
    </source>
</reference>
<protein>
    <submittedName>
        <fullName evidence="1">Uncharacterized protein</fullName>
    </submittedName>
</protein>
<dbReference type="Proteomes" id="UP001165960">
    <property type="component" value="Unassembled WGS sequence"/>
</dbReference>
<gene>
    <name evidence="1" type="ORF">DSO57_1028497</name>
</gene>
<name>A0ACC2S3I0_9FUNG</name>
<evidence type="ECO:0000313" key="1">
    <source>
        <dbReference type="EMBL" id="KAJ9056862.1"/>
    </source>
</evidence>
<dbReference type="EMBL" id="QTSX02005861">
    <property type="protein sequence ID" value="KAJ9056862.1"/>
    <property type="molecule type" value="Genomic_DNA"/>
</dbReference>
<sequence>MTHKNPNLRGESETSMTPPARSSARPSHKHGKEPESASKSGKDPEVKLDGHKWLVVTIPHWRQCCR</sequence>
<comment type="caution">
    <text evidence="1">The sequence shown here is derived from an EMBL/GenBank/DDBJ whole genome shotgun (WGS) entry which is preliminary data.</text>
</comment>
<organism evidence="1 2">
    <name type="scientific">Entomophthora muscae</name>
    <dbReference type="NCBI Taxonomy" id="34485"/>
    <lineage>
        <taxon>Eukaryota</taxon>
        <taxon>Fungi</taxon>
        <taxon>Fungi incertae sedis</taxon>
        <taxon>Zoopagomycota</taxon>
        <taxon>Entomophthoromycotina</taxon>
        <taxon>Entomophthoromycetes</taxon>
        <taxon>Entomophthorales</taxon>
        <taxon>Entomophthoraceae</taxon>
        <taxon>Entomophthora</taxon>
    </lineage>
</organism>
<keyword evidence="2" id="KW-1185">Reference proteome</keyword>
<accession>A0ACC2S3I0</accession>
<evidence type="ECO:0000313" key="2">
    <source>
        <dbReference type="Proteomes" id="UP001165960"/>
    </source>
</evidence>